<keyword evidence="2 7" id="KW-0560">Oxidoreductase</keyword>
<dbReference type="FunFam" id="3.30.360.10:FF:000002">
    <property type="entry name" value="Glyceraldehyde-3-phosphate dehydrogenase"/>
    <property type="match status" value="1"/>
</dbReference>
<dbReference type="STRING" id="1195236.CTER_1092"/>
<dbReference type="GO" id="GO:0051287">
    <property type="term" value="F:NAD binding"/>
    <property type="evidence" value="ECO:0007669"/>
    <property type="project" value="InterPro"/>
</dbReference>
<evidence type="ECO:0000256" key="6">
    <source>
        <dbReference type="RuleBase" id="RU000397"/>
    </source>
</evidence>
<protein>
    <recommendedName>
        <fullName evidence="7">Glyceraldehyde-3-phosphate dehydrogenase</fullName>
        <ecNumber evidence="7">1.2.1.-</ecNumber>
    </recommendedName>
</protein>
<accession>S0FLT7</accession>
<dbReference type="PRINTS" id="PR00078">
    <property type="entry name" value="G3PDHDRGNASE"/>
</dbReference>
<feature type="binding site" evidence="4">
    <location>
        <position position="36"/>
    </location>
    <ligand>
        <name>NAD(+)</name>
        <dbReference type="ChEBI" id="CHEBI:57540"/>
    </ligand>
</feature>
<dbReference type="Gene3D" id="3.30.360.10">
    <property type="entry name" value="Dihydrodipicolinate Reductase, domain 2"/>
    <property type="match status" value="1"/>
</dbReference>
<dbReference type="InterPro" id="IPR020830">
    <property type="entry name" value="GlycerAld_3-P_DH_AS"/>
</dbReference>
<gene>
    <name evidence="9" type="ORF">CTER_1092</name>
</gene>
<dbReference type="Proteomes" id="UP000014155">
    <property type="component" value="Unassembled WGS sequence"/>
</dbReference>
<dbReference type="RefSeq" id="WP_004624585.1">
    <property type="nucleotide sequence ID" value="NZ_AORV01000025.1"/>
</dbReference>
<feature type="binding site" evidence="4">
    <location>
        <position position="80"/>
    </location>
    <ligand>
        <name>NAD(+)</name>
        <dbReference type="ChEBI" id="CHEBI:57540"/>
    </ligand>
</feature>
<sequence length="338" mass="36608">MSIKIGINGFGRIGRNTFKVLLEKYSGELEIAAINDLTDAKTLAHLLRYDSIFGKFNGTVEVMENYLVVNGKKIEILAERDPGNIDWKARGIEIVLESTGLFTKREKAEVHITKGGAKKVLISAPATNEDITIVLGVNEEKYRPGTHNIVSNASCTTNCLAPVAKVLNDSFGIVKGLMTTVHSYTNDQKILDLPHSDLRRARAAGMSIIPTKSGAAKAIGLVIPELDGRLNGFAYRVPTPDVSVVDLVVEVGKTVTKEEVNAAFKEAAAGKMQGILDYSEEQLVSIDYKGDPASSIVDALSTMVLEGNMVKVVSWYDNEWGFSNRYADLAAFVAGKGL</sequence>
<feature type="binding site" evidence="4">
    <location>
        <position position="318"/>
    </location>
    <ligand>
        <name>NAD(+)</name>
        <dbReference type="ChEBI" id="CHEBI:57540"/>
    </ligand>
</feature>
<dbReference type="InterPro" id="IPR020828">
    <property type="entry name" value="GlycerAld_3-P_DH_NAD(P)-bd"/>
</dbReference>
<dbReference type="InterPro" id="IPR020831">
    <property type="entry name" value="GlycerAld/Erythrose_P_DH"/>
</dbReference>
<dbReference type="Pfam" id="PF02800">
    <property type="entry name" value="Gp_dh_C"/>
    <property type="match status" value="1"/>
</dbReference>
<dbReference type="EC" id="1.2.1.-" evidence="7"/>
<proteinExistence type="inferred from homology"/>
<feature type="site" description="Activates thiol group during catalysis" evidence="5">
    <location>
        <position position="182"/>
    </location>
</feature>
<dbReference type="Gene3D" id="3.40.50.720">
    <property type="entry name" value="NAD(P)-binding Rossmann-like Domain"/>
    <property type="match status" value="1"/>
</dbReference>
<dbReference type="InterPro" id="IPR020829">
    <property type="entry name" value="GlycerAld_3-P_DH_cat"/>
</dbReference>
<dbReference type="InterPro" id="IPR006424">
    <property type="entry name" value="Glyceraldehyde-3-P_DH_1"/>
</dbReference>
<dbReference type="InterPro" id="IPR036291">
    <property type="entry name" value="NAD(P)-bd_dom_sf"/>
</dbReference>
<evidence type="ECO:0000256" key="2">
    <source>
        <dbReference type="ARBA" id="ARBA00023002"/>
    </source>
</evidence>
<dbReference type="Pfam" id="PF00044">
    <property type="entry name" value="Gp_dh_N"/>
    <property type="match status" value="1"/>
</dbReference>
<feature type="binding site" evidence="4">
    <location>
        <begin position="12"/>
        <end position="13"/>
    </location>
    <ligand>
        <name>NAD(+)</name>
        <dbReference type="ChEBI" id="CHEBI:57540"/>
    </ligand>
</feature>
<evidence type="ECO:0000256" key="7">
    <source>
        <dbReference type="RuleBase" id="RU361160"/>
    </source>
</evidence>
<evidence type="ECO:0000313" key="9">
    <source>
        <dbReference type="EMBL" id="EMS72852.1"/>
    </source>
</evidence>
<dbReference type="SUPFAM" id="SSF55347">
    <property type="entry name" value="Glyceraldehyde-3-phosphate dehydrogenase-like, C-terminal domain"/>
    <property type="match status" value="1"/>
</dbReference>
<comment type="caution">
    <text evidence="9">The sequence shown here is derived from an EMBL/GenBank/DDBJ whole genome shotgun (WGS) entry which is preliminary data.</text>
</comment>
<dbReference type="SUPFAM" id="SSF51735">
    <property type="entry name" value="NAD(P)-binding Rossmann-fold domains"/>
    <property type="match status" value="1"/>
</dbReference>
<comment type="similarity">
    <text evidence="1 6">Belongs to the glyceraldehyde-3-phosphate dehydrogenase family.</text>
</comment>
<evidence type="ECO:0000256" key="4">
    <source>
        <dbReference type="PIRSR" id="PIRSR000149-3"/>
    </source>
</evidence>
<evidence type="ECO:0000313" key="10">
    <source>
        <dbReference type="Proteomes" id="UP000014155"/>
    </source>
</evidence>
<dbReference type="CDD" id="cd18126">
    <property type="entry name" value="GAPDH_I_C"/>
    <property type="match status" value="1"/>
</dbReference>
<dbReference type="EMBL" id="AORV01000025">
    <property type="protein sequence ID" value="EMS72852.1"/>
    <property type="molecule type" value="Genomic_DNA"/>
</dbReference>
<keyword evidence="10" id="KW-1185">Reference proteome</keyword>
<organism evidence="9 10">
    <name type="scientific">Ruminiclostridium cellobioparum subsp. termitidis CT1112</name>
    <dbReference type="NCBI Taxonomy" id="1195236"/>
    <lineage>
        <taxon>Bacteria</taxon>
        <taxon>Bacillati</taxon>
        <taxon>Bacillota</taxon>
        <taxon>Clostridia</taxon>
        <taxon>Eubacteriales</taxon>
        <taxon>Oscillospiraceae</taxon>
        <taxon>Ruminiclostridium</taxon>
    </lineage>
</organism>
<dbReference type="PIRSF" id="PIRSF000149">
    <property type="entry name" value="GAP_DH"/>
    <property type="match status" value="1"/>
</dbReference>
<dbReference type="AlphaFoldDB" id="S0FLT7"/>
<name>S0FLT7_RUMCE</name>
<dbReference type="FunFam" id="3.40.50.720:FF:000001">
    <property type="entry name" value="Glyceraldehyde-3-phosphate dehydrogenase"/>
    <property type="match status" value="1"/>
</dbReference>
<keyword evidence="4" id="KW-0520">NAD</keyword>
<evidence type="ECO:0000256" key="5">
    <source>
        <dbReference type="PIRSR" id="PIRSR000149-4"/>
    </source>
</evidence>
<feature type="active site" description="Nucleophile" evidence="3">
    <location>
        <position position="155"/>
    </location>
</feature>
<feature type="domain" description="Glyceraldehyde 3-phosphate dehydrogenase NAD(P) binding" evidence="8">
    <location>
        <begin position="3"/>
        <end position="155"/>
    </location>
</feature>
<dbReference type="GO" id="GO:0050661">
    <property type="term" value="F:NADP binding"/>
    <property type="evidence" value="ECO:0007669"/>
    <property type="project" value="InterPro"/>
</dbReference>
<keyword evidence="4" id="KW-0547">Nucleotide-binding</keyword>
<reference evidence="9 10" key="1">
    <citation type="journal article" date="2013" name="Genome Announc.">
        <title>Draft Genome Sequence of the Cellulolytic, Mesophilic, Anaerobic Bacterium Clostridium termitidis Strain CT1112 (DSM 5398).</title>
        <authorList>
            <person name="Lal S."/>
            <person name="Ramachandran U."/>
            <person name="Zhang X."/>
            <person name="Munir R."/>
            <person name="Sparling R."/>
            <person name="Levin D.B."/>
        </authorList>
    </citation>
    <scope>NUCLEOTIDE SEQUENCE [LARGE SCALE GENOMIC DNA]</scope>
    <source>
        <strain evidence="9 10">CT1112</strain>
    </source>
</reference>
<evidence type="ECO:0000256" key="1">
    <source>
        <dbReference type="ARBA" id="ARBA00007406"/>
    </source>
</evidence>
<dbReference type="PROSITE" id="PS00071">
    <property type="entry name" value="GAPDH"/>
    <property type="match status" value="1"/>
</dbReference>
<dbReference type="PATRIC" id="fig|1195236.3.peg.1387"/>
<dbReference type="NCBIfam" id="TIGR01534">
    <property type="entry name" value="GAPDH-I"/>
    <property type="match status" value="1"/>
</dbReference>
<dbReference type="GO" id="GO:0006006">
    <property type="term" value="P:glucose metabolic process"/>
    <property type="evidence" value="ECO:0007669"/>
    <property type="project" value="InterPro"/>
</dbReference>
<evidence type="ECO:0000256" key="3">
    <source>
        <dbReference type="PIRSR" id="PIRSR000149-1"/>
    </source>
</evidence>
<evidence type="ECO:0000259" key="8">
    <source>
        <dbReference type="SMART" id="SM00846"/>
    </source>
</evidence>
<dbReference type="eggNOG" id="COG0057">
    <property type="taxonomic scope" value="Bacteria"/>
</dbReference>
<feature type="binding site" evidence="4">
    <location>
        <position position="123"/>
    </location>
    <ligand>
        <name>NAD(+)</name>
        <dbReference type="ChEBI" id="CHEBI:57540"/>
    </ligand>
</feature>
<dbReference type="GO" id="GO:0016620">
    <property type="term" value="F:oxidoreductase activity, acting on the aldehyde or oxo group of donors, NAD or NADP as acceptor"/>
    <property type="evidence" value="ECO:0007669"/>
    <property type="project" value="InterPro"/>
</dbReference>
<dbReference type="PANTHER" id="PTHR43148">
    <property type="entry name" value="GLYCERALDEHYDE-3-PHOSPHATE DEHYDROGENASE 2"/>
    <property type="match status" value="1"/>
</dbReference>
<dbReference type="SMART" id="SM00846">
    <property type="entry name" value="Gp_dh_N"/>
    <property type="match status" value="1"/>
</dbReference>
<dbReference type="CDD" id="cd05214">
    <property type="entry name" value="GAPDH_I_N"/>
    <property type="match status" value="1"/>
</dbReference>